<organism evidence="1 2">
    <name type="scientific">Ancylostoma duodenale</name>
    <dbReference type="NCBI Taxonomy" id="51022"/>
    <lineage>
        <taxon>Eukaryota</taxon>
        <taxon>Metazoa</taxon>
        <taxon>Ecdysozoa</taxon>
        <taxon>Nematoda</taxon>
        <taxon>Chromadorea</taxon>
        <taxon>Rhabditida</taxon>
        <taxon>Rhabditina</taxon>
        <taxon>Rhabditomorpha</taxon>
        <taxon>Strongyloidea</taxon>
        <taxon>Ancylostomatidae</taxon>
        <taxon>Ancylostomatinae</taxon>
        <taxon>Ancylostoma</taxon>
    </lineage>
</organism>
<dbReference type="InterPro" id="IPR015797">
    <property type="entry name" value="NUDIX_hydrolase-like_dom_sf"/>
</dbReference>
<keyword evidence="2" id="KW-1185">Reference proteome</keyword>
<name>A0A0C2CS38_9BILA</name>
<dbReference type="OrthoDB" id="447842at2759"/>
<accession>A0A0C2CS38</accession>
<evidence type="ECO:0000313" key="2">
    <source>
        <dbReference type="Proteomes" id="UP000054047"/>
    </source>
</evidence>
<dbReference type="AlphaFoldDB" id="A0A0C2CS38"/>
<gene>
    <name evidence="1" type="ORF">ANCDUO_17293</name>
</gene>
<dbReference type="SUPFAM" id="SSF55811">
    <property type="entry name" value="Nudix"/>
    <property type="match status" value="1"/>
</dbReference>
<protein>
    <recommendedName>
        <fullName evidence="3">Nudix hydrolase domain-containing protein</fullName>
    </recommendedName>
</protein>
<dbReference type="Proteomes" id="UP000054047">
    <property type="component" value="Unassembled WGS sequence"/>
</dbReference>
<proteinExistence type="predicted"/>
<sequence length="74" mass="9039">MDVINPEIKPCPRETAACRWFTREEIESLPENEFHEFHREILRRYDIWKKSGRRGCHVASCQFTSRKCKMYYID</sequence>
<reference evidence="1 2" key="1">
    <citation type="submission" date="2013-12" db="EMBL/GenBank/DDBJ databases">
        <title>Draft genome of the parsitic nematode Ancylostoma duodenale.</title>
        <authorList>
            <person name="Mitreva M."/>
        </authorList>
    </citation>
    <scope>NUCLEOTIDE SEQUENCE [LARGE SCALE GENOMIC DNA]</scope>
    <source>
        <strain evidence="1 2">Zhejiang</strain>
    </source>
</reference>
<evidence type="ECO:0008006" key="3">
    <source>
        <dbReference type="Google" id="ProtNLM"/>
    </source>
</evidence>
<evidence type="ECO:0000313" key="1">
    <source>
        <dbReference type="EMBL" id="KIH52602.1"/>
    </source>
</evidence>
<dbReference type="EMBL" id="KN743235">
    <property type="protein sequence ID" value="KIH52602.1"/>
    <property type="molecule type" value="Genomic_DNA"/>
</dbReference>